<feature type="compositionally biased region" description="Basic and acidic residues" evidence="8">
    <location>
        <begin position="1"/>
        <end position="35"/>
    </location>
</feature>
<evidence type="ECO:0000256" key="6">
    <source>
        <dbReference type="ARBA" id="ARBA00023136"/>
    </source>
</evidence>
<comment type="similarity">
    <text evidence="2">Belongs to the SLC13A/DASS transporter (TC 2.A.47) family. NADC subfamily.</text>
</comment>
<feature type="transmembrane region" description="Helical" evidence="9">
    <location>
        <begin position="335"/>
        <end position="357"/>
    </location>
</feature>
<dbReference type="EMBL" id="BSUO01000001">
    <property type="protein sequence ID" value="GMA39972.1"/>
    <property type="molecule type" value="Genomic_DNA"/>
</dbReference>
<keyword evidence="6 9" id="KW-0472">Membrane</keyword>
<keyword evidence="4 9" id="KW-0812">Transmembrane</keyword>
<keyword evidence="5 9" id="KW-1133">Transmembrane helix</keyword>
<evidence type="ECO:0000256" key="8">
    <source>
        <dbReference type="SAM" id="MobiDB-lite"/>
    </source>
</evidence>
<feature type="transmembrane region" description="Helical" evidence="9">
    <location>
        <begin position="237"/>
        <end position="257"/>
    </location>
</feature>
<dbReference type="InterPro" id="IPR001898">
    <property type="entry name" value="SLC13A/DASS"/>
</dbReference>
<feature type="transmembrane region" description="Helical" evidence="9">
    <location>
        <begin position="523"/>
        <end position="546"/>
    </location>
</feature>
<sequence length="549" mass="57527">MSHQHTPGDHLHGLEADPHRGEEVEFKSPGERAEPESPATQRFRLGGMLGGLLAAGLIYLILPDDLPPDGKLTAATAVLMGIWWMTEALPIPATALLPLIIFPVFATDVKVDDVGASYGNNIIFLFMGGFLLALAMQRWNLHRRIALVVVRMMGTSPAMIIAGFMVATGFISMWVSNTATAVMMLPIGVSVLLLVARMGVDAPGEEGALVRPENDPEGGEGAETLDEAVIRTNFGTALMLGIAYAASLGSLGTIIGTPPNTLLAGYMSDTFGVTIGFGQWMLVGVPLSLVFLVLCWFLLTKVLFRPEISELPGGRALLDDEISKLGPTSSGEKRVLVMFILAAMSWVFIPLVSEYGLGLNSPFLSDAGIAMVVGVLLFLLPSGAARGVRLLDWDSAVNLPWGVLLLFGGGLALSAQFGSSGLTKWIGEQVTALGAIPVVVLVLIVATGTLFLTELTSNTATAATFLPVAGGIAMGLGIDPLLLAVPVALSATCAFMLPVATPPNAIAFGSGYVTIGQMVKGGFLLNLAGMLLVTATTMTLLVWVFGLTV</sequence>
<evidence type="ECO:0000256" key="4">
    <source>
        <dbReference type="ARBA" id="ARBA00022692"/>
    </source>
</evidence>
<feature type="transmembrane region" description="Helical" evidence="9">
    <location>
        <begin position="277"/>
        <end position="299"/>
    </location>
</feature>
<feature type="transmembrane region" description="Helical" evidence="9">
    <location>
        <begin position="397"/>
        <end position="418"/>
    </location>
</feature>
<feature type="transmembrane region" description="Helical" evidence="9">
    <location>
        <begin position="181"/>
        <end position="200"/>
    </location>
</feature>
<dbReference type="CDD" id="cd01115">
    <property type="entry name" value="SLC13_permease"/>
    <property type="match status" value="1"/>
</dbReference>
<dbReference type="NCBIfam" id="TIGR00785">
    <property type="entry name" value="dass"/>
    <property type="match status" value="1"/>
</dbReference>
<gene>
    <name evidence="10" type="ORF">GCM10025883_20170</name>
</gene>
<accession>A0ABQ6IPY0</accession>
<feature type="transmembrane region" description="Helical" evidence="9">
    <location>
        <begin position="363"/>
        <end position="385"/>
    </location>
</feature>
<comment type="subcellular location">
    <subcellularLocation>
        <location evidence="1">Membrane</location>
        <topology evidence="1">Multi-pass membrane protein</topology>
    </subcellularLocation>
</comment>
<dbReference type="PANTHER" id="PTHR10283">
    <property type="entry name" value="SOLUTE CARRIER FAMILY 13 MEMBER"/>
    <property type="match status" value="1"/>
</dbReference>
<evidence type="ECO:0000256" key="3">
    <source>
        <dbReference type="ARBA" id="ARBA00020150"/>
    </source>
</evidence>
<keyword evidence="11" id="KW-1185">Reference proteome</keyword>
<evidence type="ECO:0000256" key="5">
    <source>
        <dbReference type="ARBA" id="ARBA00022989"/>
    </source>
</evidence>
<proteinExistence type="inferred from homology"/>
<evidence type="ECO:0000256" key="7">
    <source>
        <dbReference type="ARBA" id="ARBA00031174"/>
    </source>
</evidence>
<dbReference type="Proteomes" id="UP001157126">
    <property type="component" value="Unassembled WGS sequence"/>
</dbReference>
<reference evidence="11" key="1">
    <citation type="journal article" date="2019" name="Int. J. Syst. Evol. Microbiol.">
        <title>The Global Catalogue of Microorganisms (GCM) 10K type strain sequencing project: providing services to taxonomists for standard genome sequencing and annotation.</title>
        <authorList>
            <consortium name="The Broad Institute Genomics Platform"/>
            <consortium name="The Broad Institute Genome Sequencing Center for Infectious Disease"/>
            <person name="Wu L."/>
            <person name="Ma J."/>
        </authorList>
    </citation>
    <scope>NUCLEOTIDE SEQUENCE [LARGE SCALE GENOMIC DNA]</scope>
    <source>
        <strain evidence="11">NBRC 113072</strain>
    </source>
</reference>
<name>A0ABQ6IPY0_9MICO</name>
<feature type="transmembrane region" description="Helical" evidence="9">
    <location>
        <begin position="118"/>
        <end position="136"/>
    </location>
</feature>
<evidence type="ECO:0000313" key="11">
    <source>
        <dbReference type="Proteomes" id="UP001157126"/>
    </source>
</evidence>
<dbReference type="Pfam" id="PF00939">
    <property type="entry name" value="Na_sulph_symp"/>
    <property type="match status" value="1"/>
</dbReference>
<dbReference type="PANTHER" id="PTHR10283:SF82">
    <property type="entry name" value="SOLUTE CARRIER FAMILY 13 MEMBER 2"/>
    <property type="match status" value="1"/>
</dbReference>
<feature type="transmembrane region" description="Helical" evidence="9">
    <location>
        <begin position="43"/>
        <end position="62"/>
    </location>
</feature>
<feature type="transmembrane region" description="Helical" evidence="9">
    <location>
        <begin position="459"/>
        <end position="478"/>
    </location>
</feature>
<organism evidence="10 11">
    <name type="scientific">Mobilicoccus caccae</name>
    <dbReference type="NCBI Taxonomy" id="1859295"/>
    <lineage>
        <taxon>Bacteria</taxon>
        <taxon>Bacillati</taxon>
        <taxon>Actinomycetota</taxon>
        <taxon>Actinomycetes</taxon>
        <taxon>Micrococcales</taxon>
        <taxon>Dermatophilaceae</taxon>
        <taxon>Mobilicoccus</taxon>
    </lineage>
</organism>
<feature type="transmembrane region" description="Helical" evidence="9">
    <location>
        <begin position="82"/>
        <end position="106"/>
    </location>
</feature>
<evidence type="ECO:0000256" key="1">
    <source>
        <dbReference type="ARBA" id="ARBA00004141"/>
    </source>
</evidence>
<feature type="transmembrane region" description="Helical" evidence="9">
    <location>
        <begin position="148"/>
        <end position="175"/>
    </location>
</feature>
<comment type="caution">
    <text evidence="10">The sequence shown here is derived from an EMBL/GenBank/DDBJ whole genome shotgun (WGS) entry which is preliminary data.</text>
</comment>
<evidence type="ECO:0000256" key="9">
    <source>
        <dbReference type="SAM" id="Phobius"/>
    </source>
</evidence>
<feature type="transmembrane region" description="Helical" evidence="9">
    <location>
        <begin position="430"/>
        <end position="452"/>
    </location>
</feature>
<evidence type="ECO:0000313" key="10">
    <source>
        <dbReference type="EMBL" id="GMA39972.1"/>
    </source>
</evidence>
<feature type="region of interest" description="Disordered" evidence="8">
    <location>
        <begin position="1"/>
        <end position="39"/>
    </location>
</feature>
<evidence type="ECO:0000256" key="2">
    <source>
        <dbReference type="ARBA" id="ARBA00006772"/>
    </source>
</evidence>
<protein>
    <recommendedName>
        <fullName evidence="3">Sodium-dependent dicarboxylate transporter SdcS</fullName>
    </recommendedName>
    <alternativeName>
        <fullName evidence="7">Na(+)/dicarboxylate symporter</fullName>
    </alternativeName>
</protein>
<dbReference type="RefSeq" id="WP_284303758.1">
    <property type="nucleotide sequence ID" value="NZ_BSUO01000001.1"/>
</dbReference>